<sequence length="369" mass="41578">MVRTESTKSDNSLEEHTFGRLFRDSHHRMPSPHLLPQQIGQRDSYRIVEVDSDTMHVIGDGEIQHLPEAVNREILKNGNDIVYEDDAREVELMREENFIRSVGARRALLKYPLLDEERRSLNGSRRNLNHKAHAHVDDDKRSLNGSRRNLSGSRKYILVPVDKPDCWNGSAKNLNVGSRENLMGSRRHTGSKEHLNAMKRNSIKTNKEQLLNDNRHKRNHPIGCSNTHVDIENEKQRRIINHTDSIRQSCTTNSSPSSDSIIGNNDIIVTIPNEPILTPESGFAESPHSGSSPDSIRREIKLPCNSVISKNRRSYESAQLQDVNHAMIRTSSASSTSDSDATAKDSVGIVSGKKKQENQVKQTISHTSV</sequence>
<dbReference type="EMBL" id="CADCXW020000327">
    <property type="protein sequence ID" value="CAD1567153.1"/>
    <property type="molecule type" value="Genomic_DNA"/>
</dbReference>
<protein>
    <submittedName>
        <fullName evidence="2">Uncharacterized protein</fullName>
    </submittedName>
</protein>
<feature type="compositionally biased region" description="Low complexity" evidence="1">
    <location>
        <begin position="330"/>
        <end position="346"/>
    </location>
</feature>
<proteinExistence type="predicted"/>
<accession>A0A6V7KSY6</accession>
<organism evidence="2">
    <name type="scientific">Bracon brevicornis</name>
    <dbReference type="NCBI Taxonomy" id="1563983"/>
    <lineage>
        <taxon>Eukaryota</taxon>
        <taxon>Metazoa</taxon>
        <taxon>Ecdysozoa</taxon>
        <taxon>Arthropoda</taxon>
        <taxon>Hexapoda</taxon>
        <taxon>Insecta</taxon>
        <taxon>Pterygota</taxon>
        <taxon>Neoptera</taxon>
        <taxon>Endopterygota</taxon>
        <taxon>Hymenoptera</taxon>
        <taxon>Apocrita</taxon>
        <taxon>Ichneumonoidea</taxon>
        <taxon>Braconidae</taxon>
        <taxon>Braconinae</taxon>
        <taxon>Bracon</taxon>
    </lineage>
</organism>
<dbReference type="AlphaFoldDB" id="A0A6V7KSY6"/>
<reference evidence="2" key="1">
    <citation type="submission" date="2020-07" db="EMBL/GenBank/DDBJ databases">
        <authorList>
            <person name="Ferguson B K."/>
        </authorList>
    </citation>
    <scope>NUCLEOTIDE SEQUENCE</scope>
    <source>
        <strain evidence="2">L06</strain>
    </source>
</reference>
<evidence type="ECO:0000313" key="2">
    <source>
        <dbReference type="EMBL" id="CAD1567153.1"/>
    </source>
</evidence>
<feature type="compositionally biased region" description="Polar residues" evidence="1">
    <location>
        <begin position="359"/>
        <end position="369"/>
    </location>
</feature>
<feature type="region of interest" description="Disordered" evidence="1">
    <location>
        <begin position="278"/>
        <end position="298"/>
    </location>
</feature>
<evidence type="ECO:0000256" key="1">
    <source>
        <dbReference type="SAM" id="MobiDB-lite"/>
    </source>
</evidence>
<feature type="region of interest" description="Disordered" evidence="1">
    <location>
        <begin position="329"/>
        <end position="369"/>
    </location>
</feature>
<name>A0A6V7KSY6_9HYME</name>
<gene>
    <name evidence="2" type="ORF">BBRV_LOCUS87804</name>
</gene>